<protein>
    <submittedName>
        <fullName evidence="1">Uncharacterized protein</fullName>
    </submittedName>
</protein>
<gene>
    <name evidence="1" type="ORF">FYJ26_10605</name>
</gene>
<organism evidence="1 2">
    <name type="scientific">Anaerococcus porci</name>
    <dbReference type="NCBI Taxonomy" id="2652269"/>
    <lineage>
        <taxon>Bacteria</taxon>
        <taxon>Bacillati</taxon>
        <taxon>Bacillota</taxon>
        <taxon>Tissierellia</taxon>
        <taxon>Tissierellales</taxon>
        <taxon>Peptoniphilaceae</taxon>
        <taxon>Anaerococcus</taxon>
    </lineage>
</organism>
<accession>A0A6N7VIY1</accession>
<sequence length="92" mass="10710">MENYNNNTPRQTGDFISKKDKAEKFLDSLKQNKKQIKSKTISFKCSVKNYTLIRAKAIINNVSVADYLTDLVKKDKKKEYSNIQEKIDNFLS</sequence>
<dbReference type="RefSeq" id="WP_154542218.1">
    <property type="nucleotide sequence ID" value="NZ_VULQ01000025.1"/>
</dbReference>
<evidence type="ECO:0000313" key="2">
    <source>
        <dbReference type="Proteomes" id="UP000441925"/>
    </source>
</evidence>
<name>A0A6N7VIY1_9FIRM</name>
<keyword evidence="2" id="KW-1185">Reference proteome</keyword>
<reference evidence="1 2" key="1">
    <citation type="submission" date="2019-08" db="EMBL/GenBank/DDBJ databases">
        <title>In-depth cultivation of the pig gut microbiome towards novel bacterial diversity and tailored functional studies.</title>
        <authorList>
            <person name="Wylensek D."/>
            <person name="Hitch T.C.A."/>
            <person name="Clavel T."/>
        </authorList>
    </citation>
    <scope>NUCLEOTIDE SEQUENCE [LARGE SCALE GENOMIC DNA]</scope>
    <source>
        <strain evidence="1 2">WCA-380-WT-2B</strain>
    </source>
</reference>
<dbReference type="AlphaFoldDB" id="A0A6N7VIY1"/>
<proteinExistence type="predicted"/>
<comment type="caution">
    <text evidence="1">The sequence shown here is derived from an EMBL/GenBank/DDBJ whole genome shotgun (WGS) entry which is preliminary data.</text>
</comment>
<dbReference type="EMBL" id="VULQ01000025">
    <property type="protein sequence ID" value="MSS78821.1"/>
    <property type="molecule type" value="Genomic_DNA"/>
</dbReference>
<evidence type="ECO:0000313" key="1">
    <source>
        <dbReference type="EMBL" id="MSS78821.1"/>
    </source>
</evidence>
<dbReference type="Proteomes" id="UP000441925">
    <property type="component" value="Unassembled WGS sequence"/>
</dbReference>